<comment type="function">
    <text evidence="1">Required for the transposition of the insertion element.</text>
</comment>
<keyword evidence="5" id="KW-0233">DNA recombination</keyword>
<evidence type="ECO:0000256" key="2">
    <source>
        <dbReference type="ARBA" id="ARBA00010961"/>
    </source>
</evidence>
<evidence type="ECO:0000313" key="8">
    <source>
        <dbReference type="Proteomes" id="UP000000235"/>
    </source>
</evidence>
<protein>
    <submittedName>
        <fullName evidence="7">Transposase, mutator type</fullName>
    </submittedName>
</protein>
<evidence type="ECO:0000256" key="3">
    <source>
        <dbReference type="ARBA" id="ARBA00022578"/>
    </source>
</evidence>
<dbReference type="PROSITE" id="PS01007">
    <property type="entry name" value="TRANSPOSASE_MUTATOR"/>
    <property type="match status" value="1"/>
</dbReference>
<feature type="compositionally biased region" description="Basic and acidic residues" evidence="6">
    <location>
        <begin position="390"/>
        <end position="412"/>
    </location>
</feature>
<dbReference type="NCBIfam" id="NF033543">
    <property type="entry name" value="transpos_IS256"/>
    <property type="match status" value="1"/>
</dbReference>
<dbReference type="GO" id="GO:0006313">
    <property type="term" value="P:DNA transposition"/>
    <property type="evidence" value="ECO:0007669"/>
    <property type="project" value="InterPro"/>
</dbReference>
<feature type="compositionally biased region" description="Basic and acidic residues" evidence="6">
    <location>
        <begin position="424"/>
        <end position="435"/>
    </location>
</feature>
<sequence length="478" mass="52957">MDRTLILSGKDHVMADKKNAVQLPQPTAAEVEFAQQLVERARADGVSLVGPGGLLAGITRTVLGSALDAELDAHLDTVGVDEATGRRTNIRNGHGVKTVQTEVGPVRIQIPRDRAGSFAPRIVSKHARRLDGFNEAILSLYAKGLTTGEISAHLADVYDAEVSRELISRVTDSVLDEMEAWRQRPLDRVYPVVFIDALVMKIRQGQVANRPVYVVVGISLDGERDVLGMWAGTGGEGAKQWAGYLTELRNRGVKDVFMVCSDGLKGMTDAIEHVWPQAVHQQCVVHLVRASLRGTNRQDWQKITPALREIYTAPTVAAAEARFEEFATQFGDQYPAVIRLWRTSWPQFVPFLDYDHEVRKVLCTTTIIESLNARFRQAARRRGHFPTEQAGRDEGPLPRRPAETPGRWEHHRPGLRLGQGPQRPDPRLRRPDHHLTASITSSGQTRKTPHSRLLGELLGGLDLHQDDRGPAGWSSCGC</sequence>
<dbReference type="GO" id="GO:0003677">
    <property type="term" value="F:DNA binding"/>
    <property type="evidence" value="ECO:0007669"/>
    <property type="project" value="UniProtKB-KW"/>
</dbReference>
<dbReference type="STRING" id="369723.Strop_0586"/>
<dbReference type="PANTHER" id="PTHR33217">
    <property type="entry name" value="TRANSPOSASE FOR INSERTION SEQUENCE ELEMENT IS1081"/>
    <property type="match status" value="1"/>
</dbReference>
<dbReference type="InterPro" id="IPR001207">
    <property type="entry name" value="Transposase_mutator"/>
</dbReference>
<feature type="region of interest" description="Disordered" evidence="6">
    <location>
        <begin position="379"/>
        <end position="450"/>
    </location>
</feature>
<gene>
    <name evidence="7" type="ordered locus">Strop_0586</name>
</gene>
<dbReference type="KEGG" id="stp:Strop_0586"/>
<evidence type="ECO:0000256" key="1">
    <source>
        <dbReference type="ARBA" id="ARBA00002190"/>
    </source>
</evidence>
<dbReference type="Proteomes" id="UP000000235">
    <property type="component" value="Chromosome"/>
</dbReference>
<name>A4X2G6_SALTO</name>
<accession>A4X2G6</accession>
<keyword evidence="8" id="KW-1185">Reference proteome</keyword>
<dbReference type="HOGENOM" id="CLU_036805_2_0_11"/>
<dbReference type="GO" id="GO:0004803">
    <property type="term" value="F:transposase activity"/>
    <property type="evidence" value="ECO:0007669"/>
    <property type="project" value="InterPro"/>
</dbReference>
<proteinExistence type="inferred from homology"/>
<keyword evidence="4" id="KW-0238">DNA-binding</keyword>
<organism evidence="7 8">
    <name type="scientific">Salinispora tropica (strain ATCC BAA-916 / DSM 44818 / JCM 13857 / NBRC 105044 / CNB-440)</name>
    <dbReference type="NCBI Taxonomy" id="369723"/>
    <lineage>
        <taxon>Bacteria</taxon>
        <taxon>Bacillati</taxon>
        <taxon>Actinomycetota</taxon>
        <taxon>Actinomycetes</taxon>
        <taxon>Micromonosporales</taxon>
        <taxon>Micromonosporaceae</taxon>
        <taxon>Salinispora</taxon>
    </lineage>
</organism>
<keyword evidence="3" id="KW-0815">Transposition</keyword>
<dbReference type="Pfam" id="PF00872">
    <property type="entry name" value="Transposase_mut"/>
    <property type="match status" value="1"/>
</dbReference>
<dbReference type="eggNOG" id="COG3328">
    <property type="taxonomic scope" value="Bacteria"/>
</dbReference>
<feature type="compositionally biased region" description="Polar residues" evidence="6">
    <location>
        <begin position="437"/>
        <end position="446"/>
    </location>
</feature>
<evidence type="ECO:0000256" key="4">
    <source>
        <dbReference type="ARBA" id="ARBA00023125"/>
    </source>
</evidence>
<dbReference type="PANTHER" id="PTHR33217:SF8">
    <property type="entry name" value="MUTATOR FAMILY TRANSPOSASE"/>
    <property type="match status" value="1"/>
</dbReference>
<dbReference type="AlphaFoldDB" id="A4X2G6"/>
<evidence type="ECO:0000256" key="6">
    <source>
        <dbReference type="SAM" id="MobiDB-lite"/>
    </source>
</evidence>
<comment type="similarity">
    <text evidence="2">Belongs to the transposase mutator family.</text>
</comment>
<evidence type="ECO:0000256" key="5">
    <source>
        <dbReference type="ARBA" id="ARBA00023172"/>
    </source>
</evidence>
<reference evidence="8" key="1">
    <citation type="journal article" date="2007" name="Proc. Natl. Acad. Sci. U.S.A.">
        <title>Genome sequencing reveals complex secondary metabolome in the marine actinomycete Salinispora tropica.</title>
        <authorList>
            <person name="Udwary D.W."/>
            <person name="Zeigler L."/>
            <person name="Asolkar R.N."/>
            <person name="Singan V."/>
            <person name="Lapidus A."/>
            <person name="Fenical W."/>
            <person name="Jensen P.R."/>
            <person name="Moore B.S."/>
        </authorList>
    </citation>
    <scope>NUCLEOTIDE SEQUENCE [LARGE SCALE GENOMIC DNA]</scope>
    <source>
        <strain evidence="8">ATCC BAA-916 / DSM 44818 / CNB-440</strain>
    </source>
</reference>
<evidence type="ECO:0000313" key="7">
    <source>
        <dbReference type="EMBL" id="ABP53066.1"/>
    </source>
</evidence>
<dbReference type="EMBL" id="CP000667">
    <property type="protein sequence ID" value="ABP53066.1"/>
    <property type="molecule type" value="Genomic_DNA"/>
</dbReference>